<organism evidence="1 2">
    <name type="scientific">Paenibacillus woosongensis</name>
    <dbReference type="NCBI Taxonomy" id="307580"/>
    <lineage>
        <taxon>Bacteria</taxon>
        <taxon>Bacillati</taxon>
        <taxon>Bacillota</taxon>
        <taxon>Bacilli</taxon>
        <taxon>Bacillales</taxon>
        <taxon>Paenibacillaceae</taxon>
        <taxon>Paenibacillus</taxon>
    </lineage>
</organism>
<evidence type="ECO:0000313" key="2">
    <source>
        <dbReference type="Proteomes" id="UP000681290"/>
    </source>
</evidence>
<proteinExistence type="predicted"/>
<evidence type="ECO:0000313" key="1">
    <source>
        <dbReference type="EMBL" id="GIP60931.1"/>
    </source>
</evidence>
<dbReference type="EMBL" id="BOSM01000013">
    <property type="protein sequence ID" value="GIP60931.1"/>
    <property type="molecule type" value="Genomic_DNA"/>
</dbReference>
<protein>
    <submittedName>
        <fullName evidence="1">Uncharacterized protein</fullName>
    </submittedName>
</protein>
<accession>A0ABQ4MYF2</accession>
<dbReference type="Proteomes" id="UP000681290">
    <property type="component" value="Unassembled WGS sequence"/>
</dbReference>
<gene>
    <name evidence="1" type="ORF">J15TS10_47450</name>
</gene>
<keyword evidence="2" id="KW-1185">Reference proteome</keyword>
<name>A0ABQ4MYF2_9BACL</name>
<reference evidence="1 2" key="1">
    <citation type="submission" date="2021-03" db="EMBL/GenBank/DDBJ databases">
        <title>Antimicrobial resistance genes in bacteria isolated from Japanese honey, and their potential for conferring macrolide and lincosamide resistance in the American foulbrood pathogen Paenibacillus larvae.</title>
        <authorList>
            <person name="Okamoto M."/>
            <person name="Kumagai M."/>
            <person name="Kanamori H."/>
            <person name="Takamatsu D."/>
        </authorList>
    </citation>
    <scope>NUCLEOTIDE SEQUENCE [LARGE SCALE GENOMIC DNA]</scope>
    <source>
        <strain evidence="1 2">J15TS10</strain>
    </source>
</reference>
<comment type="caution">
    <text evidence="1">The sequence shown here is derived from an EMBL/GenBank/DDBJ whole genome shotgun (WGS) entry which is preliminary data.</text>
</comment>
<sequence>MKLTWGRYVNIPYIAMCYYAISTKLCLALNGIHVSNYALSACFIGLDGSYAPKIKNPVHIGYSPSFNDMKST</sequence>